<sequence length="153" mass="17400">MKNKKIKCDIYTRVSTTMQVDGYSLDAQKEKLKRYAEFQNMEIVNEYSDEGKSGKSVEGRPEFQRMLDNIENGTDEVQFVLVFKLSRFGRNAADVLNSLQRMQDFGVNLICVEDGIDSSKDSGKLMISVLSAVAEIERENILVQTMEGRKQKA</sequence>
<dbReference type="AlphaFoldDB" id="A0AAE3F6A9"/>
<dbReference type="SUPFAM" id="SSF53041">
    <property type="entry name" value="Resolvase-like"/>
    <property type="match status" value="1"/>
</dbReference>
<protein>
    <submittedName>
        <fullName evidence="2">Recombinase family protein</fullName>
    </submittedName>
</protein>
<dbReference type="Proteomes" id="UP001199915">
    <property type="component" value="Unassembled WGS sequence"/>
</dbReference>
<dbReference type="CDD" id="cd00338">
    <property type="entry name" value="Ser_Recombinase"/>
    <property type="match status" value="1"/>
</dbReference>
<comment type="caution">
    <text evidence="2">The sequence shown here is derived from an EMBL/GenBank/DDBJ whole genome shotgun (WGS) entry which is preliminary data.</text>
</comment>
<dbReference type="GO" id="GO:0000150">
    <property type="term" value="F:DNA strand exchange activity"/>
    <property type="evidence" value="ECO:0007669"/>
    <property type="project" value="InterPro"/>
</dbReference>
<dbReference type="RefSeq" id="WP_238033775.1">
    <property type="nucleotide sequence ID" value="NZ_JAKNFS010000077.1"/>
</dbReference>
<dbReference type="PANTHER" id="PTHR30461:SF23">
    <property type="entry name" value="DNA RECOMBINASE-RELATED"/>
    <property type="match status" value="1"/>
</dbReference>
<feature type="non-terminal residue" evidence="2">
    <location>
        <position position="153"/>
    </location>
</feature>
<feature type="domain" description="Resolvase/invertase-type recombinase catalytic" evidence="1">
    <location>
        <begin position="7"/>
        <end position="153"/>
    </location>
</feature>
<evidence type="ECO:0000259" key="1">
    <source>
        <dbReference type="PROSITE" id="PS51736"/>
    </source>
</evidence>
<dbReference type="GO" id="GO:0003677">
    <property type="term" value="F:DNA binding"/>
    <property type="evidence" value="ECO:0007669"/>
    <property type="project" value="InterPro"/>
</dbReference>
<evidence type="ECO:0000313" key="3">
    <source>
        <dbReference type="Proteomes" id="UP001199915"/>
    </source>
</evidence>
<dbReference type="InterPro" id="IPR050639">
    <property type="entry name" value="SSR_resolvase"/>
</dbReference>
<accession>A0AAE3F6A9</accession>
<dbReference type="PROSITE" id="PS51736">
    <property type="entry name" value="RECOMBINASES_3"/>
    <property type="match status" value="1"/>
</dbReference>
<gene>
    <name evidence="2" type="ORF">L0N21_18165</name>
</gene>
<dbReference type="PANTHER" id="PTHR30461">
    <property type="entry name" value="DNA-INVERTASE FROM LAMBDOID PROPHAGE"/>
    <property type="match status" value="1"/>
</dbReference>
<name>A0AAE3F6A9_9FIRM</name>
<organism evidence="2 3">
    <name type="scientific">Fusicatenibacter saccharivorans</name>
    <dbReference type="NCBI Taxonomy" id="1150298"/>
    <lineage>
        <taxon>Bacteria</taxon>
        <taxon>Bacillati</taxon>
        <taxon>Bacillota</taxon>
        <taxon>Clostridia</taxon>
        <taxon>Lachnospirales</taxon>
        <taxon>Lachnospiraceae</taxon>
        <taxon>Fusicatenibacter</taxon>
    </lineage>
</organism>
<evidence type="ECO:0000313" key="2">
    <source>
        <dbReference type="EMBL" id="MCG4767399.1"/>
    </source>
</evidence>
<dbReference type="InterPro" id="IPR006119">
    <property type="entry name" value="Resolv_N"/>
</dbReference>
<dbReference type="EMBL" id="JAKNFS010000077">
    <property type="protein sequence ID" value="MCG4767399.1"/>
    <property type="molecule type" value="Genomic_DNA"/>
</dbReference>
<proteinExistence type="predicted"/>
<dbReference type="Gene3D" id="3.40.50.1390">
    <property type="entry name" value="Resolvase, N-terminal catalytic domain"/>
    <property type="match status" value="1"/>
</dbReference>
<dbReference type="InterPro" id="IPR036162">
    <property type="entry name" value="Resolvase-like_N_sf"/>
</dbReference>
<dbReference type="Pfam" id="PF00239">
    <property type="entry name" value="Resolvase"/>
    <property type="match status" value="1"/>
</dbReference>
<reference evidence="2" key="1">
    <citation type="submission" date="2022-01" db="EMBL/GenBank/DDBJ databases">
        <title>Collection of gut derived symbiotic bacterial strains cultured from healthy donors.</title>
        <authorList>
            <person name="Lin H."/>
            <person name="Kohout C."/>
            <person name="Waligurski E."/>
            <person name="Pamer E.G."/>
        </authorList>
    </citation>
    <scope>NUCLEOTIDE SEQUENCE</scope>
    <source>
        <strain evidence="2">DFI.5.49</strain>
    </source>
</reference>
<dbReference type="SMART" id="SM00857">
    <property type="entry name" value="Resolvase"/>
    <property type="match status" value="1"/>
</dbReference>